<feature type="transmembrane region" description="Helical" evidence="1">
    <location>
        <begin position="7"/>
        <end position="29"/>
    </location>
</feature>
<evidence type="ECO:0000313" key="4">
    <source>
        <dbReference type="Proteomes" id="UP000199263"/>
    </source>
</evidence>
<evidence type="ECO:0000313" key="3">
    <source>
        <dbReference type="EMBL" id="SFC32779.1"/>
    </source>
</evidence>
<dbReference type="GO" id="GO:0030288">
    <property type="term" value="C:outer membrane-bounded periplasmic space"/>
    <property type="evidence" value="ECO:0007669"/>
    <property type="project" value="TreeGrafter"/>
</dbReference>
<reference evidence="3 4" key="1">
    <citation type="submission" date="2016-10" db="EMBL/GenBank/DDBJ databases">
        <authorList>
            <person name="de Groot N.N."/>
        </authorList>
    </citation>
    <scope>NUCLEOTIDE SEQUENCE [LARGE SCALE GENOMIC DNA]</scope>
    <source>
        <strain evidence="3 4">DSM 12992</strain>
    </source>
</reference>
<dbReference type="AlphaFoldDB" id="A0A1I1I8L8"/>
<accession>A0A1I1I8L8</accession>
<dbReference type="InterPro" id="IPR013693">
    <property type="entry name" value="SpoIID/LytB_N"/>
</dbReference>
<keyword evidence="1" id="KW-0812">Transmembrane</keyword>
<evidence type="ECO:0000256" key="1">
    <source>
        <dbReference type="SAM" id="Phobius"/>
    </source>
</evidence>
<dbReference type="InterPro" id="IPR051922">
    <property type="entry name" value="Bact_Sporulation_Assoc"/>
</dbReference>
<dbReference type="Proteomes" id="UP000199263">
    <property type="component" value="Unassembled WGS sequence"/>
</dbReference>
<dbReference type="GO" id="GO:0030435">
    <property type="term" value="P:sporulation resulting in formation of a cellular spore"/>
    <property type="evidence" value="ECO:0007669"/>
    <property type="project" value="InterPro"/>
</dbReference>
<dbReference type="InterPro" id="IPR013486">
    <property type="entry name" value="SpoIID/LytB"/>
</dbReference>
<dbReference type="NCBIfam" id="TIGR02870">
    <property type="entry name" value="spore_II_D"/>
    <property type="match status" value="1"/>
</dbReference>
<name>A0A1I1I8L8_9CLOT</name>
<organism evidence="3 4">
    <name type="scientific">Clostridium uliginosum</name>
    <dbReference type="NCBI Taxonomy" id="119641"/>
    <lineage>
        <taxon>Bacteria</taxon>
        <taxon>Bacillati</taxon>
        <taxon>Bacillota</taxon>
        <taxon>Clostridia</taxon>
        <taxon>Eubacteriales</taxon>
        <taxon>Clostridiaceae</taxon>
        <taxon>Clostridium</taxon>
    </lineage>
</organism>
<dbReference type="InterPro" id="IPR014225">
    <property type="entry name" value="Spore_II_D_firmicutes"/>
</dbReference>
<dbReference type="PANTHER" id="PTHR30032">
    <property type="entry name" value="N-ACETYLMURAMOYL-L-ALANINE AMIDASE-RELATED"/>
    <property type="match status" value="1"/>
</dbReference>
<feature type="domain" description="Sporulation stage II protein D amidase enhancer LytB N-terminal" evidence="2">
    <location>
        <begin position="64"/>
        <end position="170"/>
    </location>
</feature>
<keyword evidence="1" id="KW-1133">Transmembrane helix</keyword>
<proteinExistence type="predicted"/>
<dbReference type="STRING" id="119641.SAMN05421842_102192"/>
<dbReference type="PANTHER" id="PTHR30032:SF4">
    <property type="entry name" value="AMIDASE ENHANCER"/>
    <property type="match status" value="1"/>
</dbReference>
<evidence type="ECO:0000259" key="2">
    <source>
        <dbReference type="Pfam" id="PF08486"/>
    </source>
</evidence>
<dbReference type="NCBIfam" id="TIGR02669">
    <property type="entry name" value="SpoIID_LytB"/>
    <property type="match status" value="1"/>
</dbReference>
<dbReference type="EMBL" id="FOMG01000002">
    <property type="protein sequence ID" value="SFC32779.1"/>
    <property type="molecule type" value="Genomic_DNA"/>
</dbReference>
<gene>
    <name evidence="3" type="ORF">SAMN05421842_102192</name>
</gene>
<dbReference type="Pfam" id="PF08486">
    <property type="entry name" value="SpoIID"/>
    <property type="match status" value="1"/>
</dbReference>
<protein>
    <submittedName>
        <fullName evidence="3">Stage II sporulation protein D</fullName>
    </submittedName>
</protein>
<sequence>MKINKDVKLIIGMSLIIIAMLIIVPIFLLNFNLESLKPFNINNSVVKESLEIELLKDKKVKLYKKSEDKVEAIDLEGYIIGVVAGEVPANFDEEALKAQAVAARTFYVNKINNPCKEAAKKDAEICDTTHCQVYMNKDTRMESWSKKDADKNWDKIKKAVEDTKGQVLTYEGKVLEYPQFFAVSSGKTESARDVFSSDIPYLKSEESKGEEIAPKYKSSVKVSTKEFISKINKKYPNAKISESNLSSNIRVESYTEAGGVKEVKIGEEKIKGTEFRSLFNLNSANFSLSVEKNSINIECTGYGHGVGMSQWGANIMAKDGKKYDEILTHYYNGVEIRQILYK</sequence>
<dbReference type="RefSeq" id="WP_423230310.1">
    <property type="nucleotide sequence ID" value="NZ_FOMG01000002.1"/>
</dbReference>
<keyword evidence="1" id="KW-0472">Membrane</keyword>
<keyword evidence="4" id="KW-1185">Reference proteome</keyword>